<keyword evidence="6" id="KW-0732">Signal</keyword>
<dbReference type="OrthoDB" id="581172at2"/>
<dbReference type="PANTHER" id="PTHR30026">
    <property type="entry name" value="OUTER MEMBRANE PROTEIN TOLC"/>
    <property type="match status" value="1"/>
</dbReference>
<dbReference type="AlphaFoldDB" id="A0A3E2NWK2"/>
<sequence>MKRLIITALLCLHIFGSLAQEKLLTLDEYLAIVKQYHPLALQAQLNTEKARLTKRQALGGFDPKLEVDGDRKIFGGKTYYDYLTPEVKVPLWYGVDLKGSYSKVTGDFVNPENKTPKDGLGYFGLNVPLGKGLFIDERRAALKQAGIYATVAANEQQQMMNDLFISATNAYAEWLNTYLNTRVYEDAVKLAEVRLNGTRLLYKNGDKPAIDTIEALTLLQSRQQKLNEYQVLLTNRTNELSSFMWQQNLTPVDLANVRLRPDTLLLQVRPPDSLLQKEAQAIVSQNPDVKLYGLKLDQLEIERRLKLEEVKPTLNLNLGILNTGRNIFQNFNSDWFSSNQKIGFTIAMPLTFTKQRAAYSLSKIKLQETRFMLLDKQNQVAVKWNNYRNDYYNLDRQISLNTQLQKNNRALLNGEEYKFRLGESSLFLVNSREQKVLDTQEKLNDYYTKRIKAIQYLKWLSNTF</sequence>
<dbReference type="GO" id="GO:1990281">
    <property type="term" value="C:efflux pump complex"/>
    <property type="evidence" value="ECO:0007669"/>
    <property type="project" value="TreeGrafter"/>
</dbReference>
<name>A0A3E2NWK2_9SPHI</name>
<keyword evidence="5" id="KW-0998">Cell outer membrane</keyword>
<evidence type="ECO:0000256" key="4">
    <source>
        <dbReference type="ARBA" id="ARBA00023136"/>
    </source>
</evidence>
<evidence type="ECO:0000256" key="3">
    <source>
        <dbReference type="ARBA" id="ARBA00022692"/>
    </source>
</evidence>
<dbReference type="Gene3D" id="1.20.1600.10">
    <property type="entry name" value="Outer membrane efflux proteins (OEP)"/>
    <property type="match status" value="1"/>
</dbReference>
<keyword evidence="8" id="KW-1185">Reference proteome</keyword>
<dbReference type="GO" id="GO:0015562">
    <property type="term" value="F:efflux transmembrane transporter activity"/>
    <property type="evidence" value="ECO:0007669"/>
    <property type="project" value="InterPro"/>
</dbReference>
<gene>
    <name evidence="7" type="ORF">DYU05_06810</name>
</gene>
<dbReference type="RefSeq" id="WP_117382201.1">
    <property type="nucleotide sequence ID" value="NZ_QWDE01000001.1"/>
</dbReference>
<feature type="signal peptide" evidence="6">
    <location>
        <begin position="1"/>
        <end position="19"/>
    </location>
</feature>
<evidence type="ECO:0000256" key="2">
    <source>
        <dbReference type="ARBA" id="ARBA00022452"/>
    </source>
</evidence>
<keyword evidence="2" id="KW-1134">Transmembrane beta strand</keyword>
<proteinExistence type="predicted"/>
<evidence type="ECO:0000313" key="7">
    <source>
        <dbReference type="EMBL" id="RFZ85301.1"/>
    </source>
</evidence>
<evidence type="ECO:0000256" key="1">
    <source>
        <dbReference type="ARBA" id="ARBA00004442"/>
    </source>
</evidence>
<evidence type="ECO:0000256" key="5">
    <source>
        <dbReference type="ARBA" id="ARBA00023237"/>
    </source>
</evidence>
<keyword evidence="4" id="KW-0472">Membrane</keyword>
<keyword evidence="3" id="KW-0812">Transmembrane</keyword>
<dbReference type="SUPFAM" id="SSF56954">
    <property type="entry name" value="Outer membrane efflux proteins (OEP)"/>
    <property type="match status" value="1"/>
</dbReference>
<dbReference type="InterPro" id="IPR051906">
    <property type="entry name" value="TolC-like"/>
</dbReference>
<comment type="subcellular location">
    <subcellularLocation>
        <location evidence="1">Cell outer membrane</location>
    </subcellularLocation>
</comment>
<organism evidence="7 8">
    <name type="scientific">Mucilaginibacter terrenus</name>
    <dbReference type="NCBI Taxonomy" id="2482727"/>
    <lineage>
        <taxon>Bacteria</taxon>
        <taxon>Pseudomonadati</taxon>
        <taxon>Bacteroidota</taxon>
        <taxon>Sphingobacteriia</taxon>
        <taxon>Sphingobacteriales</taxon>
        <taxon>Sphingobacteriaceae</taxon>
        <taxon>Mucilaginibacter</taxon>
    </lineage>
</organism>
<dbReference type="PANTHER" id="PTHR30026:SF20">
    <property type="entry name" value="OUTER MEMBRANE PROTEIN TOLC"/>
    <property type="match status" value="1"/>
</dbReference>
<accession>A0A3E2NWK2</accession>
<comment type="caution">
    <text evidence="7">The sequence shown here is derived from an EMBL/GenBank/DDBJ whole genome shotgun (WGS) entry which is preliminary data.</text>
</comment>
<evidence type="ECO:0000313" key="8">
    <source>
        <dbReference type="Proteomes" id="UP000260823"/>
    </source>
</evidence>
<feature type="chain" id="PRO_5017535731" evidence="6">
    <location>
        <begin position="20"/>
        <end position="464"/>
    </location>
</feature>
<protein>
    <submittedName>
        <fullName evidence="7">TolC family protein</fullName>
    </submittedName>
</protein>
<dbReference type="GO" id="GO:0015288">
    <property type="term" value="F:porin activity"/>
    <property type="evidence" value="ECO:0007669"/>
    <property type="project" value="TreeGrafter"/>
</dbReference>
<dbReference type="EMBL" id="QWDE01000001">
    <property type="protein sequence ID" value="RFZ85301.1"/>
    <property type="molecule type" value="Genomic_DNA"/>
</dbReference>
<dbReference type="GO" id="GO:0009279">
    <property type="term" value="C:cell outer membrane"/>
    <property type="evidence" value="ECO:0007669"/>
    <property type="project" value="UniProtKB-SubCell"/>
</dbReference>
<evidence type="ECO:0000256" key="6">
    <source>
        <dbReference type="SAM" id="SignalP"/>
    </source>
</evidence>
<reference evidence="7 8" key="1">
    <citation type="submission" date="2018-08" db="EMBL/GenBank/DDBJ databases">
        <title>Mucilaginibacter terrae sp. nov., isolated from manganese diggings.</title>
        <authorList>
            <person name="Huang Y."/>
            <person name="Zhou Z."/>
        </authorList>
    </citation>
    <scope>NUCLEOTIDE SEQUENCE [LARGE SCALE GENOMIC DNA]</scope>
    <source>
        <strain evidence="7 8">ZH6</strain>
    </source>
</reference>
<dbReference type="Proteomes" id="UP000260823">
    <property type="component" value="Unassembled WGS sequence"/>
</dbReference>